<feature type="region of interest" description="Disordered" evidence="1">
    <location>
        <begin position="58"/>
        <end position="83"/>
    </location>
</feature>
<dbReference type="Proteomes" id="UP001165041">
    <property type="component" value="Unassembled WGS sequence"/>
</dbReference>
<sequence length="83" mass="8956">MPRVIVPTGRPDRPREDGVSLAAMVTKRTQRFRSTGHPDPLAGIRRRAAPLPWLKSIRPLPPAAGGGTRRADQTAGAQGGIRR</sequence>
<reference evidence="2" key="1">
    <citation type="submission" date="2023-02" db="EMBL/GenBank/DDBJ databases">
        <title>Kitasatospora phosalacinea NBRC 14627.</title>
        <authorList>
            <person name="Ichikawa N."/>
            <person name="Sato H."/>
            <person name="Tonouchi N."/>
        </authorList>
    </citation>
    <scope>NUCLEOTIDE SEQUENCE</scope>
    <source>
        <strain evidence="2">NBRC 14627</strain>
    </source>
</reference>
<accession>A0A9W6Q760</accession>
<gene>
    <name evidence="2" type="ORF">Kpho02_23150</name>
</gene>
<evidence type="ECO:0000313" key="3">
    <source>
        <dbReference type="Proteomes" id="UP001165041"/>
    </source>
</evidence>
<dbReference type="EMBL" id="BSSA01000006">
    <property type="protein sequence ID" value="GLW70016.1"/>
    <property type="molecule type" value="Genomic_DNA"/>
</dbReference>
<evidence type="ECO:0000256" key="1">
    <source>
        <dbReference type="SAM" id="MobiDB-lite"/>
    </source>
</evidence>
<protein>
    <submittedName>
        <fullName evidence="2">Uncharacterized protein</fullName>
    </submittedName>
</protein>
<dbReference type="AlphaFoldDB" id="A0A9W6Q760"/>
<name>A0A9W6Q760_9ACTN</name>
<comment type="caution">
    <text evidence="2">The sequence shown here is derived from an EMBL/GenBank/DDBJ whole genome shotgun (WGS) entry which is preliminary data.</text>
</comment>
<proteinExistence type="predicted"/>
<evidence type="ECO:0000313" key="2">
    <source>
        <dbReference type="EMBL" id="GLW70016.1"/>
    </source>
</evidence>
<organism evidence="2 3">
    <name type="scientific">Kitasatospora phosalacinea</name>
    <dbReference type="NCBI Taxonomy" id="2065"/>
    <lineage>
        <taxon>Bacteria</taxon>
        <taxon>Bacillati</taxon>
        <taxon>Actinomycetota</taxon>
        <taxon>Actinomycetes</taxon>
        <taxon>Kitasatosporales</taxon>
        <taxon>Streptomycetaceae</taxon>
        <taxon>Kitasatospora</taxon>
    </lineage>
</organism>